<proteinExistence type="predicted"/>
<dbReference type="EMBL" id="MN740229">
    <property type="protein sequence ID" value="QHT94732.1"/>
    <property type="molecule type" value="Genomic_DNA"/>
</dbReference>
<organism evidence="2">
    <name type="scientific">viral metagenome</name>
    <dbReference type="NCBI Taxonomy" id="1070528"/>
    <lineage>
        <taxon>unclassified sequences</taxon>
        <taxon>metagenomes</taxon>
        <taxon>organismal metagenomes</taxon>
    </lineage>
</organism>
<accession>A0A6C0IP13</accession>
<protein>
    <submittedName>
        <fullName evidence="2">Uncharacterized protein</fullName>
    </submittedName>
</protein>
<dbReference type="Pfam" id="PF19063">
    <property type="entry name" value="DUF5759"/>
    <property type="match status" value="1"/>
</dbReference>
<reference evidence="2" key="1">
    <citation type="journal article" date="2020" name="Nature">
        <title>Giant virus diversity and host interactions through global metagenomics.</title>
        <authorList>
            <person name="Schulz F."/>
            <person name="Roux S."/>
            <person name="Paez-Espino D."/>
            <person name="Jungbluth S."/>
            <person name="Walsh D.A."/>
            <person name="Denef V.J."/>
            <person name="McMahon K.D."/>
            <person name="Konstantinidis K.T."/>
            <person name="Eloe-Fadrosh E.A."/>
            <person name="Kyrpides N.C."/>
            <person name="Woyke T."/>
        </authorList>
    </citation>
    <scope>NUCLEOTIDE SEQUENCE</scope>
    <source>
        <strain evidence="2">GVMAG-M-3300024261-26</strain>
    </source>
</reference>
<evidence type="ECO:0000313" key="2">
    <source>
        <dbReference type="EMBL" id="QHT94732.1"/>
    </source>
</evidence>
<dbReference type="AlphaFoldDB" id="A0A6C0IP13"/>
<name>A0A6C0IP13_9ZZZZ</name>
<sequence>MSNFLYTTDKETIGRVDIDSLFEKKQQKDIKQLNIFNKLLNRIHKRIQFTGNSKQKDKHVFFTVPEFIFGEPLYKQGDCIGYLVVKLEENGFLVKYIHPNTLFVSWDSWVPAYVRSEIRKKTGKIIDEKGNVIGDKNAPKQDQEDEEENGDINSQLFNTGTGKQQKKTGKEYTPIDQYKPSGRLVYNNELFEKLEKKL</sequence>
<feature type="region of interest" description="Disordered" evidence="1">
    <location>
        <begin position="130"/>
        <end position="175"/>
    </location>
</feature>
<evidence type="ECO:0000256" key="1">
    <source>
        <dbReference type="SAM" id="MobiDB-lite"/>
    </source>
</evidence>
<dbReference type="InterPro" id="IPR043977">
    <property type="entry name" value="DUF5759"/>
</dbReference>